<keyword evidence="1" id="KW-1133">Transmembrane helix</keyword>
<protein>
    <submittedName>
        <fullName evidence="2">Uncharacterized protein</fullName>
    </submittedName>
</protein>
<evidence type="ECO:0000313" key="2">
    <source>
        <dbReference type="EMBL" id="MPC64373.1"/>
    </source>
</evidence>
<proteinExistence type="predicted"/>
<keyword evidence="1" id="KW-0812">Transmembrane</keyword>
<dbReference type="EMBL" id="VSRR010021994">
    <property type="protein sequence ID" value="MPC64373.1"/>
    <property type="molecule type" value="Genomic_DNA"/>
</dbReference>
<dbReference type="AlphaFoldDB" id="A0A5B7H2S6"/>
<feature type="transmembrane region" description="Helical" evidence="1">
    <location>
        <begin position="49"/>
        <end position="67"/>
    </location>
</feature>
<sequence length="86" mass="9422">MLEAIKCSGGASRPFVFLGGNKRPCPQHRDSSCANISLLPRKMCSRETYWSWLGLIGLPATLMILMLPPYDIFGQELVAGDPDPGK</sequence>
<organism evidence="2 3">
    <name type="scientific">Portunus trituberculatus</name>
    <name type="common">Swimming crab</name>
    <name type="synonym">Neptunus trituberculatus</name>
    <dbReference type="NCBI Taxonomy" id="210409"/>
    <lineage>
        <taxon>Eukaryota</taxon>
        <taxon>Metazoa</taxon>
        <taxon>Ecdysozoa</taxon>
        <taxon>Arthropoda</taxon>
        <taxon>Crustacea</taxon>
        <taxon>Multicrustacea</taxon>
        <taxon>Malacostraca</taxon>
        <taxon>Eumalacostraca</taxon>
        <taxon>Eucarida</taxon>
        <taxon>Decapoda</taxon>
        <taxon>Pleocyemata</taxon>
        <taxon>Brachyura</taxon>
        <taxon>Eubrachyura</taxon>
        <taxon>Portunoidea</taxon>
        <taxon>Portunidae</taxon>
        <taxon>Portuninae</taxon>
        <taxon>Portunus</taxon>
    </lineage>
</organism>
<evidence type="ECO:0000256" key="1">
    <source>
        <dbReference type="SAM" id="Phobius"/>
    </source>
</evidence>
<gene>
    <name evidence="2" type="ORF">E2C01_058487</name>
</gene>
<name>A0A5B7H2S6_PORTR</name>
<dbReference type="Proteomes" id="UP000324222">
    <property type="component" value="Unassembled WGS sequence"/>
</dbReference>
<comment type="caution">
    <text evidence="2">The sequence shown here is derived from an EMBL/GenBank/DDBJ whole genome shotgun (WGS) entry which is preliminary data.</text>
</comment>
<keyword evidence="1" id="KW-0472">Membrane</keyword>
<evidence type="ECO:0000313" key="3">
    <source>
        <dbReference type="Proteomes" id="UP000324222"/>
    </source>
</evidence>
<reference evidence="2 3" key="1">
    <citation type="submission" date="2019-05" db="EMBL/GenBank/DDBJ databases">
        <title>Another draft genome of Portunus trituberculatus and its Hox gene families provides insights of decapod evolution.</title>
        <authorList>
            <person name="Jeong J.-H."/>
            <person name="Song I."/>
            <person name="Kim S."/>
            <person name="Choi T."/>
            <person name="Kim D."/>
            <person name="Ryu S."/>
            <person name="Kim W."/>
        </authorList>
    </citation>
    <scope>NUCLEOTIDE SEQUENCE [LARGE SCALE GENOMIC DNA]</scope>
    <source>
        <tissue evidence="2">Muscle</tissue>
    </source>
</reference>
<accession>A0A5B7H2S6</accession>
<keyword evidence="3" id="KW-1185">Reference proteome</keyword>